<protein>
    <recommendedName>
        <fullName evidence="4">VWFA domain-containing protein</fullName>
    </recommendedName>
</protein>
<evidence type="ECO:0008006" key="4">
    <source>
        <dbReference type="Google" id="ProtNLM"/>
    </source>
</evidence>
<organism evidence="2 3">
    <name type="scientific">Oribacterium sinus</name>
    <dbReference type="NCBI Taxonomy" id="237576"/>
    <lineage>
        <taxon>Bacteria</taxon>
        <taxon>Bacillati</taxon>
        <taxon>Bacillota</taxon>
        <taxon>Clostridia</taxon>
        <taxon>Lachnospirales</taxon>
        <taxon>Lachnospiraceae</taxon>
        <taxon>Oribacterium</taxon>
    </lineage>
</organism>
<gene>
    <name evidence="2" type="ORF">HNQ46_000536</name>
</gene>
<name>A0A7W9SE95_9FIRM</name>
<dbReference type="SUPFAM" id="SSF53300">
    <property type="entry name" value="vWA-like"/>
    <property type="match status" value="1"/>
</dbReference>
<comment type="caution">
    <text evidence="2">The sequence shown here is derived from an EMBL/GenBank/DDBJ whole genome shotgun (WGS) entry which is preliminary data.</text>
</comment>
<keyword evidence="1" id="KW-0175">Coiled coil</keyword>
<evidence type="ECO:0000313" key="2">
    <source>
        <dbReference type="EMBL" id="MBB6040573.1"/>
    </source>
</evidence>
<dbReference type="InterPro" id="IPR051928">
    <property type="entry name" value="NorD/CobT"/>
</dbReference>
<dbReference type="InterPro" id="IPR036465">
    <property type="entry name" value="vWFA_dom_sf"/>
</dbReference>
<proteinExistence type="predicted"/>
<accession>A0A7W9SE95</accession>
<dbReference type="EMBL" id="JACHHH010000002">
    <property type="protein sequence ID" value="MBB6040573.1"/>
    <property type="molecule type" value="Genomic_DNA"/>
</dbReference>
<dbReference type="AlphaFoldDB" id="A0A7W9SE95"/>
<evidence type="ECO:0000256" key="1">
    <source>
        <dbReference type="SAM" id="Coils"/>
    </source>
</evidence>
<reference evidence="2 3" key="1">
    <citation type="submission" date="2020-08" db="EMBL/GenBank/DDBJ databases">
        <title>Genomic Encyclopedia of Type Strains, Phase IV (KMG-IV): sequencing the most valuable type-strain genomes for metagenomic binning, comparative biology and taxonomic classification.</title>
        <authorList>
            <person name="Goeker M."/>
        </authorList>
    </citation>
    <scope>NUCLEOTIDE SEQUENCE [LARGE SCALE GENOMIC DNA]</scope>
    <source>
        <strain evidence="2 3">DSM 17245</strain>
    </source>
</reference>
<sequence>MMLTEFEKKRAANMIWNGAHNYKVSPGYRMYDYEGKADLYWNTIIGASYTHFDWKKLTAFYSTFHETLGQETYETLFWLALENATFEKESPLRESLALLRREYCKRKLQEFIPSIAESREGWILEGHYKTALGEDCGLPNLVDRKLLKEVEISGELNTEEWIQSLSKTLQKYFTYLPGLPAAMQKKKREFKIPHLFFWLKDENGTSSGAPKKLVLGLLERSKGGADSREVETASEKYQKITEEGLRKYIQSYFGQPLFDKKKSEAMEKACCIGNHQGARLYFTNGKEEENLKGFAAKMRKEMEAQRKKNEQAYEKEESYNQTQIFRLSQMLKNALLSSLEPSPVLSNQGKLIPSLLWKPLYLKGHNKIFQKEIADSQGSLTVDLLLDASSSQIHRMETVSQQGYILAKALDNCRIPVRVFGYSSMSGYTILNRYRDYTERNKNKEIFRYFTTGANRDGLALSAVLEQLKENTASHRLLIWLTDLTPNDLLEVRNKARNYSGDLAISDIQEMVHKAHMENIYVLLAYTGKDKDVPNAQKIFGRNFVKVQSLEHFSELMGKMIQAEIQRM</sequence>
<dbReference type="GeneID" id="85014097"/>
<dbReference type="RefSeq" id="WP_183682634.1">
    <property type="nucleotide sequence ID" value="NZ_JACHHH010000002.1"/>
</dbReference>
<evidence type="ECO:0000313" key="3">
    <source>
        <dbReference type="Proteomes" id="UP000522163"/>
    </source>
</evidence>
<dbReference type="PANTHER" id="PTHR41248">
    <property type="entry name" value="NORD PROTEIN"/>
    <property type="match status" value="1"/>
</dbReference>
<dbReference type="PANTHER" id="PTHR41248:SF1">
    <property type="entry name" value="NORD PROTEIN"/>
    <property type="match status" value="1"/>
</dbReference>
<feature type="coiled-coil region" evidence="1">
    <location>
        <begin position="295"/>
        <end position="322"/>
    </location>
</feature>
<dbReference type="Proteomes" id="UP000522163">
    <property type="component" value="Unassembled WGS sequence"/>
</dbReference>